<evidence type="ECO:0000313" key="3">
    <source>
        <dbReference type="Proteomes" id="UP000076021"/>
    </source>
</evidence>
<dbReference type="STRING" id="241244.ATY39_11935"/>
<dbReference type="KEGG" id="rst:ATY39_11935"/>
<feature type="chain" id="PRO_5007509273" description="CamS family sex pheromone protein" evidence="1">
    <location>
        <begin position="26"/>
        <end position="381"/>
    </location>
</feature>
<reference evidence="3" key="2">
    <citation type="submission" date="2016-03" db="EMBL/GenBank/DDBJ databases">
        <authorList>
            <person name="Ploux O."/>
        </authorList>
    </citation>
    <scope>NUCLEOTIDE SEQUENCE [LARGE SCALE GENOMIC DNA]</scope>
    <source>
        <strain evidence="3">PP9</strain>
    </source>
</reference>
<reference evidence="2 3" key="1">
    <citation type="journal article" date="2016" name="Genome Announc.">
        <title>Whole-Genome Sequence of Rummeliibacillus stabekisii Strain PP9 Isolated from Antarctic Soil.</title>
        <authorList>
            <person name="da Mota F.F."/>
            <person name="Vollu R.E."/>
            <person name="Jurelevicius D."/>
            <person name="Seldin L."/>
        </authorList>
    </citation>
    <scope>NUCLEOTIDE SEQUENCE [LARGE SCALE GENOMIC DNA]</scope>
    <source>
        <strain evidence="2 3">PP9</strain>
    </source>
</reference>
<proteinExistence type="predicted"/>
<dbReference type="InterPro" id="IPR011426">
    <property type="entry name" value="CamS"/>
</dbReference>
<dbReference type="PROSITE" id="PS51257">
    <property type="entry name" value="PROKAR_LIPOPROTEIN"/>
    <property type="match status" value="1"/>
</dbReference>
<dbReference type="Pfam" id="PF07537">
    <property type="entry name" value="CamS"/>
    <property type="match status" value="1"/>
</dbReference>
<accession>A0A143HF56</accession>
<dbReference type="AlphaFoldDB" id="A0A143HF56"/>
<sequence length="381" mass="43221">MNRLRFIPAMLVTAMLAGCSLPSLSKDSSVVQTTTKDKEETTIIPSMQIDDQYYRTLLPYKESASRGLIVSNINTKYDVKEAESGLLRLSQQAFDPDKYFFQEGQYLDKDTVTSWLARGNQDPEGLNPKETKNMTPDERAKKAPIYLAHIVEQNYLQKTGKNKVKLAGISIGLALNSTYYYQKEEYGATYDEEIPVSLIESQGKRMASQVVKRLRQIDGLSEVPITVGLFKQQSKSAITPGTYFAYTDVDKGSASIKSWKKVNEKYVLFPTSDSTNKYRDINENFNYFKQDIDKYFSNYTNIVGTGFYQNNKIKKLEIQIPIKFYGTSEIIGFTQYMAGEVMDQFPKGLEIEVNVTSVNGPEALVVKEANADEPYIHIYND</sequence>
<protein>
    <recommendedName>
        <fullName evidence="4">CamS family sex pheromone protein</fullName>
    </recommendedName>
</protein>
<dbReference type="Gene3D" id="3.10.570.10">
    <property type="entry name" value="sex pheromone staph- cam373 precursor domain"/>
    <property type="match status" value="1"/>
</dbReference>
<feature type="signal peptide" evidence="1">
    <location>
        <begin position="1"/>
        <end position="25"/>
    </location>
</feature>
<evidence type="ECO:0000256" key="1">
    <source>
        <dbReference type="SAM" id="SignalP"/>
    </source>
</evidence>
<keyword evidence="1" id="KW-0732">Signal</keyword>
<gene>
    <name evidence="2" type="ORF">ATY39_11935</name>
</gene>
<dbReference type="EMBL" id="CP014806">
    <property type="protein sequence ID" value="AMX00070.1"/>
    <property type="molecule type" value="Genomic_DNA"/>
</dbReference>
<keyword evidence="3" id="KW-1185">Reference proteome</keyword>
<dbReference type="CDD" id="cd13440">
    <property type="entry name" value="CamS_repeat_2"/>
    <property type="match status" value="1"/>
</dbReference>
<dbReference type="RefSeq" id="WP_066790071.1">
    <property type="nucleotide sequence ID" value="NZ_CP014806.1"/>
</dbReference>
<evidence type="ECO:0008006" key="4">
    <source>
        <dbReference type="Google" id="ProtNLM"/>
    </source>
</evidence>
<name>A0A143HF56_9BACL</name>
<dbReference type="PIRSF" id="PIRSF012509">
    <property type="entry name" value="CamS"/>
    <property type="match status" value="1"/>
</dbReference>
<dbReference type="Proteomes" id="UP000076021">
    <property type="component" value="Chromosome"/>
</dbReference>
<evidence type="ECO:0000313" key="2">
    <source>
        <dbReference type="EMBL" id="AMX00070.1"/>
    </source>
</evidence>
<organism evidence="2 3">
    <name type="scientific">Rummeliibacillus stabekisii</name>
    <dbReference type="NCBI Taxonomy" id="241244"/>
    <lineage>
        <taxon>Bacteria</taxon>
        <taxon>Bacillati</taxon>
        <taxon>Bacillota</taxon>
        <taxon>Bacilli</taxon>
        <taxon>Bacillales</taxon>
        <taxon>Caryophanaceae</taxon>
        <taxon>Rummeliibacillus</taxon>
    </lineage>
</organism>
<dbReference type="OrthoDB" id="9795361at2"/>
<dbReference type="CDD" id="cd13441">
    <property type="entry name" value="CamS_repeat_1"/>
    <property type="match status" value="1"/>
</dbReference>